<feature type="domain" description="Leucine-binding protein" evidence="4">
    <location>
        <begin position="256"/>
        <end position="613"/>
    </location>
</feature>
<comment type="similarity">
    <text evidence="1">Belongs to the leucine-binding protein family.</text>
</comment>
<organism evidence="5 6">
    <name type="scientific">Sphaerisporangium corydalis</name>
    <dbReference type="NCBI Taxonomy" id="1441875"/>
    <lineage>
        <taxon>Bacteria</taxon>
        <taxon>Bacillati</taxon>
        <taxon>Actinomycetota</taxon>
        <taxon>Actinomycetes</taxon>
        <taxon>Streptosporangiales</taxon>
        <taxon>Streptosporangiaceae</taxon>
        <taxon>Sphaerisporangium</taxon>
    </lineage>
</organism>
<evidence type="ECO:0000256" key="3">
    <source>
        <dbReference type="SAM" id="MobiDB-lite"/>
    </source>
</evidence>
<feature type="region of interest" description="Disordered" evidence="3">
    <location>
        <begin position="179"/>
        <end position="206"/>
    </location>
</feature>
<evidence type="ECO:0000313" key="6">
    <source>
        <dbReference type="Proteomes" id="UP001595891"/>
    </source>
</evidence>
<proteinExistence type="inferred from homology"/>
<protein>
    <submittedName>
        <fullName evidence="5">ABC transporter substrate-binding protein</fullName>
    </submittedName>
</protein>
<reference evidence="6" key="1">
    <citation type="journal article" date="2019" name="Int. J. Syst. Evol. Microbiol.">
        <title>The Global Catalogue of Microorganisms (GCM) 10K type strain sequencing project: providing services to taxonomists for standard genome sequencing and annotation.</title>
        <authorList>
            <consortium name="The Broad Institute Genomics Platform"/>
            <consortium name="The Broad Institute Genome Sequencing Center for Infectious Disease"/>
            <person name="Wu L."/>
            <person name="Ma J."/>
        </authorList>
    </citation>
    <scope>NUCLEOTIDE SEQUENCE [LARGE SCALE GENOMIC DNA]</scope>
    <source>
        <strain evidence="6">CCUG 49560</strain>
    </source>
</reference>
<dbReference type="InterPro" id="IPR051010">
    <property type="entry name" value="BCAA_transport"/>
</dbReference>
<dbReference type="RefSeq" id="WP_262840495.1">
    <property type="nucleotide sequence ID" value="NZ_JANZYP010000001.1"/>
</dbReference>
<evidence type="ECO:0000256" key="2">
    <source>
        <dbReference type="ARBA" id="ARBA00022729"/>
    </source>
</evidence>
<dbReference type="InterPro" id="IPR028082">
    <property type="entry name" value="Peripla_BP_I"/>
</dbReference>
<dbReference type="CDD" id="cd06346">
    <property type="entry name" value="PBP1_ABC_ligand_binding-like"/>
    <property type="match status" value="1"/>
</dbReference>
<sequence>MGSESDLRPAFARRLRALKDAAQMSVRELEVASGRTPRRRAGQEPLRLKRSTIDGMISKTRPVCPQQEHFEVFVDTCLLRVEQSHRSPPRGFGDRRAWDAAYRDLLVGMAGARSTSRLAAEAVIRLSEANPAPAGDHGDHDDHDDHDDGDAAGAVTTYREPETFTAVGTYRGPETFGPVAGSGAVRPSEEQILSPASPPPRVSGRRRRSDLAKGVGVLALTGVAVAAWALSPLSRNGAGGARATIAPAVGGDGVLRLGALVPQSGGLQFFNRPMAAGVRLAIADINAAGGVFGRKVVGTEADAGDSDDRGAQALTRLVAGKADVIIGPVSSSASLAMLDQVKNAGVVQISPTATSDRLTDADDDGLYFRMAGPDAMQGDVLGGLIRADGGRRVGILALDDSYGTGLSGHIRRSLERHGVGRVHVETYDTSDASYITEVRKIRAADPDAIVVVGYTETTAIARELVRQGLGARGHKWYFTDGYHSSGESTRLPRGTLTGAKATQAGAEVAGAFQQRLLAVDSAPTDFTYAPEAYDATIVAALATVAAGRDDPKVIAATMAGVTRGGERCTDFRTCAGLLAAGRDIDYDGASGPIDFTDKGDPAKASIGVFQYKADNTYVTHSHTLGELPA</sequence>
<gene>
    <name evidence="5" type="ORF">ACFO8L_16135</name>
</gene>
<dbReference type="PANTHER" id="PTHR30483">
    <property type="entry name" value="LEUCINE-SPECIFIC-BINDING PROTEIN"/>
    <property type="match status" value="1"/>
</dbReference>
<keyword evidence="2" id="KW-0732">Signal</keyword>
<comment type="caution">
    <text evidence="5">The sequence shown here is derived from an EMBL/GenBank/DDBJ whole genome shotgun (WGS) entry which is preliminary data.</text>
</comment>
<accession>A0ABV9EHL6</accession>
<keyword evidence="6" id="KW-1185">Reference proteome</keyword>
<dbReference type="InterPro" id="IPR028081">
    <property type="entry name" value="Leu-bd"/>
</dbReference>
<dbReference type="PANTHER" id="PTHR30483:SF6">
    <property type="entry name" value="PERIPLASMIC BINDING PROTEIN OF ABC TRANSPORTER FOR NATURAL AMINO ACIDS"/>
    <property type="match status" value="1"/>
</dbReference>
<name>A0ABV9EHL6_9ACTN</name>
<dbReference type="SUPFAM" id="SSF53822">
    <property type="entry name" value="Periplasmic binding protein-like I"/>
    <property type="match status" value="1"/>
</dbReference>
<dbReference type="Proteomes" id="UP001595891">
    <property type="component" value="Unassembled WGS sequence"/>
</dbReference>
<evidence type="ECO:0000313" key="5">
    <source>
        <dbReference type="EMBL" id="MFC4587624.1"/>
    </source>
</evidence>
<dbReference type="EMBL" id="JBHSFN010000009">
    <property type="protein sequence ID" value="MFC4587624.1"/>
    <property type="molecule type" value="Genomic_DNA"/>
</dbReference>
<dbReference type="Pfam" id="PF13458">
    <property type="entry name" value="Peripla_BP_6"/>
    <property type="match status" value="1"/>
</dbReference>
<evidence type="ECO:0000259" key="4">
    <source>
        <dbReference type="Pfam" id="PF13458"/>
    </source>
</evidence>
<evidence type="ECO:0000256" key="1">
    <source>
        <dbReference type="ARBA" id="ARBA00010062"/>
    </source>
</evidence>
<dbReference type="Gene3D" id="3.40.50.2300">
    <property type="match status" value="3"/>
</dbReference>
<feature type="region of interest" description="Disordered" evidence="3">
    <location>
        <begin position="129"/>
        <end position="153"/>
    </location>
</feature>